<dbReference type="AlphaFoldDB" id="A0A7X0WFG7"/>
<protein>
    <submittedName>
        <fullName evidence="1">Uncharacterized protein</fullName>
    </submittedName>
</protein>
<sequence>MDETARKTLFEILTKDIEVLESVDGLREVETRITDALNYDNRVWQDKELSGVKVRVKNRSSRKNYQKGAIFQIYLEDLKVFTYGIVLEKNESLNLMAFLSSFTKEELTVSKIKNKIYKKEFCMVADSGVTGILNGEWKYVFNVTKSVLSTEEVQNLEYIYASNRSMLRPDEWYFTKITGDPTSEIFSGQKIDLEEAKKILNPAGSPGQGWIEGFLSYIAEGKTVVDYQMRRKN</sequence>
<organism evidence="1 2">
    <name type="scientific">Listeria booriae</name>
    <dbReference type="NCBI Taxonomy" id="1552123"/>
    <lineage>
        <taxon>Bacteria</taxon>
        <taxon>Bacillati</taxon>
        <taxon>Bacillota</taxon>
        <taxon>Bacilli</taxon>
        <taxon>Bacillales</taxon>
        <taxon>Listeriaceae</taxon>
        <taxon>Listeria</taxon>
    </lineage>
</organism>
<dbReference type="Proteomes" id="UP000532866">
    <property type="component" value="Unassembled WGS sequence"/>
</dbReference>
<proteinExistence type="predicted"/>
<evidence type="ECO:0000313" key="2">
    <source>
        <dbReference type="Proteomes" id="UP000532866"/>
    </source>
</evidence>
<reference evidence="1 2" key="1">
    <citation type="submission" date="2020-03" db="EMBL/GenBank/DDBJ databases">
        <title>Soil Listeria distribution.</title>
        <authorList>
            <person name="Liao J."/>
            <person name="Wiedmann M."/>
        </authorList>
    </citation>
    <scope>NUCLEOTIDE SEQUENCE [LARGE SCALE GENOMIC DNA]</scope>
    <source>
        <strain evidence="1 2">FSL L7-1833</strain>
    </source>
</reference>
<dbReference type="EMBL" id="JAAROL010000005">
    <property type="protein sequence ID" value="MBC1332864.1"/>
    <property type="molecule type" value="Genomic_DNA"/>
</dbReference>
<dbReference type="RefSeq" id="WP_185368475.1">
    <property type="nucleotide sequence ID" value="NZ_JAARNB010000005.1"/>
</dbReference>
<gene>
    <name evidence="1" type="ORF">HB759_13020</name>
</gene>
<evidence type="ECO:0000313" key="1">
    <source>
        <dbReference type="EMBL" id="MBC1332864.1"/>
    </source>
</evidence>
<accession>A0A7X0WFG7</accession>
<comment type="caution">
    <text evidence="1">The sequence shown here is derived from an EMBL/GenBank/DDBJ whole genome shotgun (WGS) entry which is preliminary data.</text>
</comment>
<name>A0A7X0WFG7_9LIST</name>